<organism evidence="7 8">
    <name type="scientific">Moorena producens PAL-8-15-08-1</name>
    <dbReference type="NCBI Taxonomy" id="1458985"/>
    <lineage>
        <taxon>Bacteria</taxon>
        <taxon>Bacillati</taxon>
        <taxon>Cyanobacteriota</taxon>
        <taxon>Cyanophyceae</taxon>
        <taxon>Coleofasciculales</taxon>
        <taxon>Coleofasciculaceae</taxon>
        <taxon>Moorena</taxon>
    </lineage>
</organism>
<dbReference type="Pfam" id="PF00668">
    <property type="entry name" value="Condensation"/>
    <property type="match status" value="1"/>
</dbReference>
<dbReference type="FunFam" id="3.30.300.30:FF:000010">
    <property type="entry name" value="Enterobactin synthetase component F"/>
    <property type="match status" value="1"/>
</dbReference>
<dbReference type="CDD" id="cd19531">
    <property type="entry name" value="LCL_NRPS-like"/>
    <property type="match status" value="1"/>
</dbReference>
<dbReference type="GO" id="GO:0009366">
    <property type="term" value="C:enterobactin synthetase complex"/>
    <property type="evidence" value="ECO:0007669"/>
    <property type="project" value="TreeGrafter"/>
</dbReference>
<dbReference type="PROSITE" id="PS00455">
    <property type="entry name" value="AMP_BINDING"/>
    <property type="match status" value="2"/>
</dbReference>
<feature type="region of interest" description="Disordered" evidence="5">
    <location>
        <begin position="192"/>
        <end position="226"/>
    </location>
</feature>
<dbReference type="Pfam" id="PF00550">
    <property type="entry name" value="PP-binding"/>
    <property type="match status" value="2"/>
</dbReference>
<dbReference type="GO" id="GO:0031177">
    <property type="term" value="F:phosphopantetheine binding"/>
    <property type="evidence" value="ECO:0007669"/>
    <property type="project" value="InterPro"/>
</dbReference>
<dbReference type="GO" id="GO:0008610">
    <property type="term" value="P:lipid biosynthetic process"/>
    <property type="evidence" value="ECO:0007669"/>
    <property type="project" value="UniProtKB-ARBA"/>
</dbReference>
<dbReference type="InterPro" id="IPR020806">
    <property type="entry name" value="PKS_PP-bd"/>
</dbReference>
<dbReference type="Pfam" id="PF00501">
    <property type="entry name" value="AMP-binding"/>
    <property type="match status" value="2"/>
</dbReference>
<dbReference type="GO" id="GO:0009239">
    <property type="term" value="P:enterobactin biosynthetic process"/>
    <property type="evidence" value="ECO:0007669"/>
    <property type="project" value="TreeGrafter"/>
</dbReference>
<sequence length="1838" mass="206588">MITPPIATLSTPKQEPGEENLLMNLKHQVLPEQRNQCIYQLIDAYAHNIPNKTAVICGGQTLTYRILNQLADQVAEHLQHLEIESGGLIGLYMDRSLAMIVGLLGIWKAGCAYVPLDSQYPKQRLEFMLAETEAAIVLTEPQLCQDLPKLSTIAQVITLKVETDGRLSLASVISSKLKPSVSTAISAPVTAKDLSPSKVEDPPSVDQCGEGRDKPSRDKRDQSSPEINPLDRLAYIIYTSGSTGKPKGVMISHRNLAHYCWSIVQPMALQSTDIYLHLASICFATSARQLLSPLSHGATVVIATSEERQIPLKVLQLAKEQQVTLMDMVPSYWRILNSTLQHLPPDTRQKLLTNTLRFVNGHGEPVPQYIPQTWQERLQHPAATLNLYGQAEATGSVAFCFYQSGEPGAVMPIGQPLPGMKLYILDENLTPVAPGTCGEIYVGGPAVSQGYFKRPELNDERFIVNPLINPKSGNSEQEPDQTVPCYLYKTGDLGRCRSDGVFEMLGRVDRQVKINGVRVEIDEIEAILSQHPTVREAAVLDLKTNLDEPYLVAYLTLETTSLSREDHNWEQIEIALQTVRSGKSVKIDSLTVAESNSELIHQLKTYLQAQVSRYVVPSKFVILEDLPLTPNGKVDRKVLLAQQEAQFKNRELIAPRTETEVKLAKIWREILNLTQISLDDNFFELGGHSLLATQVISRIRDVFFIELPLAQVFAYPTLMELAQSIDTIQPTDSIKLTTIGSVPRDTKVPLSFAQQRLWFLDQLEGPSSTYNIPNVWQLEGDLNLSVLTQSLQTIVQRHEGLRTIFPSDNGAPYQKIKLDVTVHVPLIDLQSLPQAEQESQIQILINAEAQTPFVLAQDMLVRCKLLKCSTTVHVLVITIHHIVADDWSLGIFQQELSELYTAFCQSESLPLAPLPIQYVDFAHWQHQWLQGQVLETLLDYWRNQLADSPPLLDLPTDYPRPAKQVFRGSTIEFDLDAHLTQKLQLLSQQSGTTLFISLLSTFLILLYRYSNSTDIVVGSPIANRNRQEIEPLIGFFVNTLVLRSNLDGNPSFLELLQRTRQVALNAYAHQDLPFERLVEELNPDRNLSYHPLVQVMFVLQNSIPSHALSFPGVTVSSRRVERTTAKFDLILSMREASQGLQGVWEYNSDLFTSKTIQRLHHHFQTLLKGIVANPDQLISELPLLTEAEQQQLLAQWSQAHRDYPGDSSIHHLFEQQVERTPDAVALVFGEQQVSYRELDRRANQLAHYLQSQGVGPETLVGLHIRRSPEMMIGILGILKAGGAYVPIDPAYPFDRIAYILEDTQLGLLLTQQDLLPQLVDFVVQCFCLDRDWSALEYTPVENPVSQVNHDNLAYVIYTSGSTGKPKGVAIEHESLISFTQSAIAAYNITATDRILQFASISFDVAVEEIYPCLCTGATLVLWPEEKLTSSKQFWQQCREWQLTVLDLPTAYWHLLATELTPETALSPCLRLVIIGGEAALPAPWHQWQEWLRVQAGKRENVPQLVNTYGPTEATVVTTLYRFPDPLESSNNFLTTIPIGLPLGETQVYVLDTHLQPSPIGVPGELYIGGSRLARGYLNQPDLTEQKFIPIPHSLLPTPDPVCATSLQNRLYKTGDRVRYLPDGNLEYLGRTDEQVKLRGFRIELGEIETVLGEHPDLQAVVVLAREDNLGDKRLVAYIVVEEDKQVLSAQLQQFLKQRLPDYMIPSAFVQLKTLPLTLNCKVDRRSLPIPDFSQLPHRLEFTAPQTETEYRIVKIWSEVMKCDRISIHDNFFELGGHSLLATRVISKLRQTLQIELPIQSLFEYPTVAGWAKHIDLVLWFGRDAVDLAAVKNTEEIEI</sequence>
<feature type="domain" description="Carrier" evidence="6">
    <location>
        <begin position="1743"/>
        <end position="1818"/>
    </location>
</feature>
<dbReference type="InterPro" id="IPR042099">
    <property type="entry name" value="ANL_N_sf"/>
</dbReference>
<dbReference type="PROSITE" id="PS00012">
    <property type="entry name" value="PHOSPHOPANTETHEINE"/>
    <property type="match status" value="2"/>
</dbReference>
<dbReference type="Gene3D" id="2.30.38.10">
    <property type="entry name" value="Luciferase, Domain 3"/>
    <property type="match status" value="1"/>
</dbReference>
<dbReference type="InterPro" id="IPR010071">
    <property type="entry name" value="AA_adenyl_dom"/>
</dbReference>
<comment type="similarity">
    <text evidence="2">Belongs to the ATP-dependent AMP-binding enzyme family.</text>
</comment>
<dbReference type="Gene3D" id="3.30.559.10">
    <property type="entry name" value="Chloramphenicol acetyltransferase-like domain"/>
    <property type="match status" value="1"/>
</dbReference>
<dbReference type="KEGG" id="mpro:BJP34_16105"/>
<dbReference type="InterPro" id="IPR020845">
    <property type="entry name" value="AMP-binding_CS"/>
</dbReference>
<keyword evidence="4" id="KW-0597">Phosphoprotein</keyword>
<evidence type="ECO:0000256" key="3">
    <source>
        <dbReference type="ARBA" id="ARBA00022450"/>
    </source>
</evidence>
<dbReference type="PANTHER" id="PTHR45527:SF1">
    <property type="entry name" value="FATTY ACID SYNTHASE"/>
    <property type="match status" value="1"/>
</dbReference>
<evidence type="ECO:0000313" key="7">
    <source>
        <dbReference type="EMBL" id="AOX00763.1"/>
    </source>
</evidence>
<dbReference type="CDD" id="cd05930">
    <property type="entry name" value="A_NRPS"/>
    <property type="match status" value="1"/>
</dbReference>
<dbReference type="FunFam" id="3.40.50.980:FF:000001">
    <property type="entry name" value="Non-ribosomal peptide synthetase"/>
    <property type="match status" value="1"/>
</dbReference>
<dbReference type="FunFam" id="3.30.559.10:FF:000012">
    <property type="entry name" value="Non-ribosomal peptide synthetase"/>
    <property type="match status" value="1"/>
</dbReference>
<keyword evidence="3" id="KW-0596">Phosphopantetheine</keyword>
<comment type="cofactor">
    <cofactor evidence="1">
        <name>pantetheine 4'-phosphate</name>
        <dbReference type="ChEBI" id="CHEBI:47942"/>
    </cofactor>
</comment>
<dbReference type="SUPFAM" id="SSF56801">
    <property type="entry name" value="Acetyl-CoA synthetase-like"/>
    <property type="match status" value="2"/>
</dbReference>
<dbReference type="SUPFAM" id="SSF52777">
    <property type="entry name" value="CoA-dependent acyltransferases"/>
    <property type="match status" value="2"/>
</dbReference>
<proteinExistence type="inferred from homology"/>
<dbReference type="NCBIfam" id="NF003417">
    <property type="entry name" value="PRK04813.1"/>
    <property type="match status" value="3"/>
</dbReference>
<dbReference type="STRING" id="1458985.BJP34_16105"/>
<dbReference type="InterPro" id="IPR006162">
    <property type="entry name" value="Ppantetheine_attach_site"/>
</dbReference>
<dbReference type="PROSITE" id="PS50075">
    <property type="entry name" value="CARRIER"/>
    <property type="match status" value="2"/>
</dbReference>
<dbReference type="Proteomes" id="UP000177870">
    <property type="component" value="Chromosome"/>
</dbReference>
<dbReference type="OrthoDB" id="9778383at2"/>
<dbReference type="PANTHER" id="PTHR45527">
    <property type="entry name" value="NONRIBOSOMAL PEPTIDE SYNTHETASE"/>
    <property type="match status" value="1"/>
</dbReference>
<dbReference type="Gene3D" id="3.40.50.12780">
    <property type="entry name" value="N-terminal domain of ligase-like"/>
    <property type="match status" value="1"/>
</dbReference>
<evidence type="ECO:0000256" key="1">
    <source>
        <dbReference type="ARBA" id="ARBA00001957"/>
    </source>
</evidence>
<dbReference type="NCBIfam" id="TIGR01733">
    <property type="entry name" value="AA-adenyl-dom"/>
    <property type="match status" value="2"/>
</dbReference>
<dbReference type="EMBL" id="CP017599">
    <property type="protein sequence ID" value="AOX00763.1"/>
    <property type="molecule type" value="Genomic_DNA"/>
</dbReference>
<evidence type="ECO:0000313" key="8">
    <source>
        <dbReference type="Proteomes" id="UP000177870"/>
    </source>
</evidence>
<dbReference type="SMART" id="SM00823">
    <property type="entry name" value="PKS_PP"/>
    <property type="match status" value="2"/>
</dbReference>
<dbReference type="Pfam" id="PF13193">
    <property type="entry name" value="AMP-binding_C"/>
    <property type="match status" value="1"/>
</dbReference>
<protein>
    <recommendedName>
        <fullName evidence="6">Carrier domain-containing protein</fullName>
    </recommendedName>
</protein>
<dbReference type="GO" id="GO:0043041">
    <property type="term" value="P:amino acid activation for nonribosomal peptide biosynthetic process"/>
    <property type="evidence" value="ECO:0007669"/>
    <property type="project" value="TreeGrafter"/>
</dbReference>
<dbReference type="InterPro" id="IPR045851">
    <property type="entry name" value="AMP-bd_C_sf"/>
</dbReference>
<accession>A0A1D8TT85</accession>
<gene>
    <name evidence="7" type="ORF">BJP34_16105</name>
</gene>
<dbReference type="SUPFAM" id="SSF47336">
    <property type="entry name" value="ACP-like"/>
    <property type="match status" value="2"/>
</dbReference>
<dbReference type="GO" id="GO:0047527">
    <property type="term" value="F:2,3-dihydroxybenzoate-serine ligase activity"/>
    <property type="evidence" value="ECO:0007669"/>
    <property type="project" value="TreeGrafter"/>
</dbReference>
<dbReference type="Gene3D" id="1.10.1200.10">
    <property type="entry name" value="ACP-like"/>
    <property type="match status" value="2"/>
</dbReference>
<dbReference type="InterPro" id="IPR025110">
    <property type="entry name" value="AMP-bd_C"/>
</dbReference>
<dbReference type="Gene3D" id="3.40.50.980">
    <property type="match status" value="2"/>
</dbReference>
<dbReference type="InterPro" id="IPR036736">
    <property type="entry name" value="ACP-like_sf"/>
</dbReference>
<dbReference type="InterPro" id="IPR001242">
    <property type="entry name" value="Condensation_dom"/>
</dbReference>
<dbReference type="FunFam" id="3.30.300.30:FF:000015">
    <property type="entry name" value="Nonribosomal peptide synthase SidD"/>
    <property type="match status" value="1"/>
</dbReference>
<dbReference type="InterPro" id="IPR023213">
    <property type="entry name" value="CAT-like_dom_sf"/>
</dbReference>
<dbReference type="GO" id="GO:0005829">
    <property type="term" value="C:cytosol"/>
    <property type="evidence" value="ECO:0007669"/>
    <property type="project" value="TreeGrafter"/>
</dbReference>
<name>A0A1D8TT85_9CYAN</name>
<dbReference type="FunFam" id="1.10.1200.10:FF:000005">
    <property type="entry name" value="Nonribosomal peptide synthetase 1"/>
    <property type="match status" value="2"/>
</dbReference>
<dbReference type="InterPro" id="IPR000873">
    <property type="entry name" value="AMP-dep_synth/lig_dom"/>
</dbReference>
<dbReference type="Gene3D" id="3.30.300.30">
    <property type="match status" value="2"/>
</dbReference>
<feature type="domain" description="Carrier" evidence="6">
    <location>
        <begin position="654"/>
        <end position="729"/>
    </location>
</feature>
<dbReference type="InterPro" id="IPR009081">
    <property type="entry name" value="PP-bd_ACP"/>
</dbReference>
<dbReference type="FunFam" id="3.40.50.12780:FF:000012">
    <property type="entry name" value="Non-ribosomal peptide synthetase"/>
    <property type="match status" value="1"/>
</dbReference>
<feature type="compositionally biased region" description="Basic and acidic residues" evidence="5">
    <location>
        <begin position="209"/>
        <end position="223"/>
    </location>
</feature>
<reference evidence="8" key="1">
    <citation type="submission" date="2016-10" db="EMBL/GenBank/DDBJ databases">
        <title>Comparative genomics uncovers the prolific and rare metabolic potential of the cyanobacterial genus Moorea.</title>
        <authorList>
            <person name="Leao T."/>
            <person name="Castelao G."/>
            <person name="Korobeynikov A."/>
            <person name="Monroe E.A."/>
            <person name="Podell S."/>
            <person name="Glukhov E."/>
            <person name="Allen E."/>
            <person name="Gerwick W.H."/>
            <person name="Gerwick L."/>
        </authorList>
    </citation>
    <scope>NUCLEOTIDE SEQUENCE [LARGE SCALE GENOMIC DNA]</scope>
    <source>
        <strain evidence="8">PAL-8-15-08-1</strain>
    </source>
</reference>
<evidence type="ECO:0000259" key="6">
    <source>
        <dbReference type="PROSITE" id="PS50075"/>
    </source>
</evidence>
<evidence type="ECO:0000256" key="2">
    <source>
        <dbReference type="ARBA" id="ARBA00006432"/>
    </source>
</evidence>
<dbReference type="Gene3D" id="3.30.559.30">
    <property type="entry name" value="Nonribosomal peptide synthetase, condensation domain"/>
    <property type="match status" value="1"/>
</dbReference>
<evidence type="ECO:0000256" key="5">
    <source>
        <dbReference type="SAM" id="MobiDB-lite"/>
    </source>
</evidence>
<evidence type="ECO:0000256" key="4">
    <source>
        <dbReference type="ARBA" id="ARBA00022553"/>
    </source>
</evidence>